<proteinExistence type="predicted"/>
<evidence type="ECO:0000313" key="3">
    <source>
        <dbReference type="Proteomes" id="UP000814176"/>
    </source>
</evidence>
<reference evidence="2 3" key="1">
    <citation type="journal article" date="2021" name="Environ. Microbiol.">
        <title>Gene family expansions and transcriptome signatures uncover fungal adaptations to wood decay.</title>
        <authorList>
            <person name="Hage H."/>
            <person name="Miyauchi S."/>
            <person name="Viragh M."/>
            <person name="Drula E."/>
            <person name="Min B."/>
            <person name="Chaduli D."/>
            <person name="Navarro D."/>
            <person name="Favel A."/>
            <person name="Norest M."/>
            <person name="Lesage-Meessen L."/>
            <person name="Balint B."/>
            <person name="Merenyi Z."/>
            <person name="de Eugenio L."/>
            <person name="Morin E."/>
            <person name="Martinez A.T."/>
            <person name="Baldrian P."/>
            <person name="Stursova M."/>
            <person name="Martinez M.J."/>
            <person name="Novotny C."/>
            <person name="Magnuson J.K."/>
            <person name="Spatafora J.W."/>
            <person name="Maurice S."/>
            <person name="Pangilinan J."/>
            <person name="Andreopoulos W."/>
            <person name="LaButti K."/>
            <person name="Hundley H."/>
            <person name="Na H."/>
            <person name="Kuo A."/>
            <person name="Barry K."/>
            <person name="Lipzen A."/>
            <person name="Henrissat B."/>
            <person name="Riley R."/>
            <person name="Ahrendt S."/>
            <person name="Nagy L.G."/>
            <person name="Grigoriev I.V."/>
            <person name="Martin F."/>
            <person name="Rosso M.N."/>
        </authorList>
    </citation>
    <scope>NUCLEOTIDE SEQUENCE [LARGE SCALE GENOMIC DNA]</scope>
    <source>
        <strain evidence="2 3">CIRM-BRFM 1785</strain>
    </source>
</reference>
<dbReference type="EMBL" id="JADCUA010000005">
    <property type="protein sequence ID" value="KAH9840179.1"/>
    <property type="molecule type" value="Genomic_DNA"/>
</dbReference>
<keyword evidence="3" id="KW-1185">Reference proteome</keyword>
<sequence length="185" mass="20075">MAAQHGYFHPPHFCNLARSLFGAEAKLGRAISPGWANENNINEGCKKGTDPARRTPPPPPAASESTRECSFAAAAANASSDVLLCSHADSEPDALAALLLSRLFSIACTCALRLGWLDMGMTPAGQLRFDKLSTLVRIAWVRRLRALCAFRPRVDKHARNIFLDRFLCGTPHDTDMTKAVSGVDK</sequence>
<feature type="region of interest" description="Disordered" evidence="1">
    <location>
        <begin position="42"/>
        <end position="66"/>
    </location>
</feature>
<organism evidence="2 3">
    <name type="scientific">Rhodofomes roseus</name>
    <dbReference type="NCBI Taxonomy" id="34475"/>
    <lineage>
        <taxon>Eukaryota</taxon>
        <taxon>Fungi</taxon>
        <taxon>Dikarya</taxon>
        <taxon>Basidiomycota</taxon>
        <taxon>Agaricomycotina</taxon>
        <taxon>Agaricomycetes</taxon>
        <taxon>Polyporales</taxon>
        <taxon>Rhodofomes</taxon>
    </lineage>
</organism>
<evidence type="ECO:0000313" key="2">
    <source>
        <dbReference type="EMBL" id="KAH9840179.1"/>
    </source>
</evidence>
<evidence type="ECO:0000256" key="1">
    <source>
        <dbReference type="SAM" id="MobiDB-lite"/>
    </source>
</evidence>
<name>A0ABQ8KP64_9APHY</name>
<dbReference type="GeneID" id="72007911"/>
<feature type="compositionally biased region" description="Basic and acidic residues" evidence="1">
    <location>
        <begin position="44"/>
        <end position="53"/>
    </location>
</feature>
<accession>A0ABQ8KP64</accession>
<dbReference type="Proteomes" id="UP000814176">
    <property type="component" value="Unassembled WGS sequence"/>
</dbReference>
<protein>
    <submittedName>
        <fullName evidence="2">Uncharacterized protein</fullName>
    </submittedName>
</protein>
<comment type="caution">
    <text evidence="2">The sequence shown here is derived from an EMBL/GenBank/DDBJ whole genome shotgun (WGS) entry which is preliminary data.</text>
</comment>
<dbReference type="RefSeq" id="XP_047781829.1">
    <property type="nucleotide sequence ID" value="XM_047927179.1"/>
</dbReference>
<gene>
    <name evidence="2" type="ORF">C8Q71DRAFT_855462</name>
</gene>